<dbReference type="EMBL" id="KI894025">
    <property type="protein sequence ID" value="OCF22407.1"/>
    <property type="molecule type" value="Genomic_DNA"/>
</dbReference>
<name>A0A1B9FUG4_9TREE</name>
<dbReference type="RefSeq" id="XP_019043477.1">
    <property type="nucleotide sequence ID" value="XM_019194641.1"/>
</dbReference>
<dbReference type="KEGG" id="kbi:30212454"/>
<reference evidence="2" key="2">
    <citation type="submission" date="2013-07" db="EMBL/GenBank/DDBJ databases">
        <authorList>
            <consortium name="The Broad Institute Genome Sequencing Platform"/>
            <person name="Cuomo C."/>
            <person name="Litvintseva A."/>
            <person name="Chen Y."/>
            <person name="Heitman J."/>
            <person name="Sun S."/>
            <person name="Springer D."/>
            <person name="Dromer F."/>
            <person name="Young S.K."/>
            <person name="Zeng Q."/>
            <person name="Gargeya S."/>
            <person name="Fitzgerald M."/>
            <person name="Abouelleil A."/>
            <person name="Alvarado L."/>
            <person name="Berlin A.M."/>
            <person name="Chapman S.B."/>
            <person name="Dewar J."/>
            <person name="Goldberg J."/>
            <person name="Griggs A."/>
            <person name="Gujja S."/>
            <person name="Hansen M."/>
            <person name="Howarth C."/>
            <person name="Imamovic A."/>
            <person name="Larimer J."/>
            <person name="McCowan C."/>
            <person name="Murphy C."/>
            <person name="Pearson M."/>
            <person name="Priest M."/>
            <person name="Roberts A."/>
            <person name="Saif S."/>
            <person name="Shea T."/>
            <person name="Sykes S."/>
            <person name="Wortman J."/>
            <person name="Nusbaum C."/>
            <person name="Birren B."/>
        </authorList>
    </citation>
    <scope>NUCLEOTIDE SEQUENCE</scope>
    <source>
        <strain evidence="2">CBS 10118</strain>
    </source>
</reference>
<dbReference type="GeneID" id="30212454"/>
<accession>A0A1B9FUG4</accession>
<evidence type="ECO:0000313" key="3">
    <source>
        <dbReference type="Proteomes" id="UP000092730"/>
    </source>
</evidence>
<reference evidence="1" key="3">
    <citation type="submission" date="2014-01" db="EMBL/GenBank/DDBJ databases">
        <title>Evolution of pathogenesis and genome organization in the Tremellales.</title>
        <authorList>
            <person name="Cuomo C."/>
            <person name="Litvintseva A."/>
            <person name="Heitman J."/>
            <person name="Chen Y."/>
            <person name="Sun S."/>
            <person name="Springer D."/>
            <person name="Dromer F."/>
            <person name="Young S."/>
            <person name="Zeng Q."/>
            <person name="Chapman S."/>
            <person name="Gujja S."/>
            <person name="Saif S."/>
            <person name="Birren B."/>
        </authorList>
    </citation>
    <scope>NUCLEOTIDE SEQUENCE</scope>
    <source>
        <strain evidence="1">CBS 10118</strain>
    </source>
</reference>
<reference evidence="1" key="1">
    <citation type="submission" date="2013-07" db="EMBL/GenBank/DDBJ databases">
        <title>The Genome Sequence of Cryptococcus bestiolae CBS10118.</title>
        <authorList>
            <consortium name="The Broad Institute Genome Sequencing Platform"/>
            <person name="Cuomo C."/>
            <person name="Litvintseva A."/>
            <person name="Chen Y."/>
            <person name="Heitman J."/>
            <person name="Sun S."/>
            <person name="Springer D."/>
            <person name="Dromer F."/>
            <person name="Young S.K."/>
            <person name="Zeng Q."/>
            <person name="Gargeya S."/>
            <person name="Fitzgerald M."/>
            <person name="Abouelleil A."/>
            <person name="Alvarado L."/>
            <person name="Berlin A.M."/>
            <person name="Chapman S.B."/>
            <person name="Dewar J."/>
            <person name="Goldberg J."/>
            <person name="Griggs A."/>
            <person name="Gujja S."/>
            <person name="Hansen M."/>
            <person name="Howarth C."/>
            <person name="Imamovic A."/>
            <person name="Larimer J."/>
            <person name="McCowan C."/>
            <person name="Murphy C."/>
            <person name="Pearson M."/>
            <person name="Priest M."/>
            <person name="Roberts A."/>
            <person name="Saif S."/>
            <person name="Shea T."/>
            <person name="Sykes S."/>
            <person name="Wortman J."/>
            <person name="Nusbaum C."/>
            <person name="Birren B."/>
        </authorList>
    </citation>
    <scope>NUCLEOTIDE SEQUENCE [LARGE SCALE GENOMIC DNA]</scope>
    <source>
        <strain evidence="1">CBS 10118</strain>
    </source>
</reference>
<evidence type="ECO:0000313" key="1">
    <source>
        <dbReference type="EMBL" id="OCF22407.1"/>
    </source>
</evidence>
<dbReference type="Proteomes" id="UP000092730">
    <property type="component" value="Chromosome 8"/>
</dbReference>
<gene>
    <name evidence="1" type="ORF">I302_08055</name>
    <name evidence="2" type="ORF">I302_108915</name>
</gene>
<dbReference type="OrthoDB" id="10586299at2759"/>
<reference evidence="2" key="4">
    <citation type="submission" date="2024-02" db="EMBL/GenBank/DDBJ databases">
        <title>Comparative genomics of Cryptococcus and Kwoniella reveals pathogenesis evolution and contrasting modes of karyotype evolution via chromosome fusion or intercentromeric recombination.</title>
        <authorList>
            <person name="Coelho M.A."/>
            <person name="David-Palma M."/>
            <person name="Shea T."/>
            <person name="Bowers K."/>
            <person name="McGinley-Smith S."/>
            <person name="Mohammad A.W."/>
            <person name="Gnirke A."/>
            <person name="Yurkov A.M."/>
            <person name="Nowrousian M."/>
            <person name="Sun S."/>
            <person name="Cuomo C.A."/>
            <person name="Heitman J."/>
        </authorList>
    </citation>
    <scope>NUCLEOTIDE SEQUENCE</scope>
    <source>
        <strain evidence="2">CBS 10118</strain>
    </source>
</reference>
<dbReference type="AlphaFoldDB" id="A0A1B9FUG4"/>
<dbReference type="EMBL" id="CP144548">
    <property type="protein sequence ID" value="WVW86860.1"/>
    <property type="molecule type" value="Genomic_DNA"/>
</dbReference>
<proteinExistence type="predicted"/>
<protein>
    <submittedName>
        <fullName evidence="1">Uncharacterized protein</fullName>
    </submittedName>
</protein>
<dbReference type="VEuPathDB" id="FungiDB:I302_08055"/>
<keyword evidence="3" id="KW-1185">Reference proteome</keyword>
<organism evidence="1">
    <name type="scientific">Kwoniella bestiolae CBS 10118</name>
    <dbReference type="NCBI Taxonomy" id="1296100"/>
    <lineage>
        <taxon>Eukaryota</taxon>
        <taxon>Fungi</taxon>
        <taxon>Dikarya</taxon>
        <taxon>Basidiomycota</taxon>
        <taxon>Agaricomycotina</taxon>
        <taxon>Tremellomycetes</taxon>
        <taxon>Tremellales</taxon>
        <taxon>Cryptococcaceae</taxon>
        <taxon>Kwoniella</taxon>
    </lineage>
</organism>
<evidence type="ECO:0000313" key="2">
    <source>
        <dbReference type="EMBL" id="WVW86860.1"/>
    </source>
</evidence>
<sequence>MNRRFFRSSRYNRNLADDTASIAPLLDHSTRIEDTVNADSRHSGVANIVGNVLLGLPLPAETGFSQTSFQERVSSYLKSLPRVANRYSRTINAYALNEKHEEAKSKGLGPTNLTEALLDRQTRLDISPWIAPLKCTINVDKDTGLTQESEAEISGSMILPRSFALRDMIKDESQIANLIDSNAFARIHSITLRINPKSNDWLINSVKGFGSDADNIGEYQDQMSLAQSHDDYNLFTAMGNQVTDSAIGLSLVDVACANNDTRQMILAAIGPSEVSVNSQANLRIEVTRRWPDNVSRSTTVLLNKFTPSVS</sequence>